<dbReference type="PROSITE" id="PS50013">
    <property type="entry name" value="CHROMO_2"/>
    <property type="match status" value="1"/>
</dbReference>
<organism evidence="13 14">
    <name type="scientific">Nepenthes gracilis</name>
    <name type="common">Slender pitcher plant</name>
    <dbReference type="NCBI Taxonomy" id="150966"/>
    <lineage>
        <taxon>Eukaryota</taxon>
        <taxon>Viridiplantae</taxon>
        <taxon>Streptophyta</taxon>
        <taxon>Embryophyta</taxon>
        <taxon>Tracheophyta</taxon>
        <taxon>Spermatophyta</taxon>
        <taxon>Magnoliopsida</taxon>
        <taxon>eudicotyledons</taxon>
        <taxon>Gunneridae</taxon>
        <taxon>Pentapetalae</taxon>
        <taxon>Caryophyllales</taxon>
        <taxon>Nepenthaceae</taxon>
        <taxon>Nepenthes</taxon>
    </lineage>
</organism>
<feature type="domain" description="PHD-type" evidence="11">
    <location>
        <begin position="376"/>
        <end position="425"/>
    </location>
</feature>
<keyword evidence="6" id="KW-0539">Nucleus</keyword>
<evidence type="ECO:0000313" key="13">
    <source>
        <dbReference type="EMBL" id="GMG98857.1"/>
    </source>
</evidence>
<dbReference type="Pfam" id="PF00271">
    <property type="entry name" value="Helicase_C"/>
    <property type="match status" value="1"/>
</dbReference>
<dbReference type="PROSITE" id="PS50016">
    <property type="entry name" value="ZF_PHD_2"/>
    <property type="match status" value="1"/>
</dbReference>
<dbReference type="GO" id="GO:0008270">
    <property type="term" value="F:zinc ion binding"/>
    <property type="evidence" value="ECO:0007669"/>
    <property type="project" value="UniProtKB-KW"/>
</dbReference>
<dbReference type="Pfam" id="PF25029">
    <property type="entry name" value="MOM1"/>
    <property type="match status" value="1"/>
</dbReference>
<feature type="compositionally biased region" description="Polar residues" evidence="9">
    <location>
        <begin position="1232"/>
        <end position="1246"/>
    </location>
</feature>
<keyword evidence="8" id="KW-0175">Coiled coil</keyword>
<feature type="compositionally biased region" description="Polar residues" evidence="9">
    <location>
        <begin position="37"/>
        <end position="47"/>
    </location>
</feature>
<keyword evidence="3 7" id="KW-0863">Zinc-finger</keyword>
<dbReference type="InterPro" id="IPR056882">
    <property type="entry name" value="MOM1_dom"/>
</dbReference>
<feature type="compositionally biased region" description="Polar residues" evidence="9">
    <location>
        <begin position="1851"/>
        <end position="1865"/>
    </location>
</feature>
<evidence type="ECO:0000256" key="8">
    <source>
        <dbReference type="SAM" id="Coils"/>
    </source>
</evidence>
<dbReference type="InterPro" id="IPR001965">
    <property type="entry name" value="Znf_PHD"/>
</dbReference>
<reference evidence="13" key="1">
    <citation type="submission" date="2023-05" db="EMBL/GenBank/DDBJ databases">
        <title>Nepenthes gracilis genome sequencing.</title>
        <authorList>
            <person name="Fukushima K."/>
        </authorList>
    </citation>
    <scope>NUCLEOTIDE SEQUENCE</scope>
    <source>
        <strain evidence="13">SING2019-196</strain>
    </source>
</reference>
<dbReference type="InterPro" id="IPR000953">
    <property type="entry name" value="Chromo/chromo_shadow_dom"/>
</dbReference>
<dbReference type="EMBL" id="BSYO01000001">
    <property type="protein sequence ID" value="GMG98857.1"/>
    <property type="molecule type" value="Genomic_DNA"/>
</dbReference>
<dbReference type="PANTHER" id="PTHR35116">
    <property type="entry name" value="HELICASE PROTEIN MOM1"/>
    <property type="match status" value="1"/>
</dbReference>
<dbReference type="InterPro" id="IPR001650">
    <property type="entry name" value="Helicase_C-like"/>
</dbReference>
<keyword evidence="5" id="KW-0862">Zinc</keyword>
<comment type="caution">
    <text evidence="13">The sequence shown here is derived from an EMBL/GenBank/DDBJ whole genome shotgun (WGS) entry which is preliminary data.</text>
</comment>
<dbReference type="InterPro" id="IPR027417">
    <property type="entry name" value="P-loop_NTPase"/>
</dbReference>
<dbReference type="SUPFAM" id="SSF52540">
    <property type="entry name" value="P-loop containing nucleoside triphosphate hydrolases"/>
    <property type="match status" value="2"/>
</dbReference>
<accession>A0AAD3P3V3</accession>
<dbReference type="InterPro" id="IPR016197">
    <property type="entry name" value="Chromo-like_dom_sf"/>
</dbReference>
<keyword evidence="4" id="KW-0378">Hydrolase</keyword>
<dbReference type="Gene3D" id="3.40.50.300">
    <property type="entry name" value="P-loop containing nucleotide triphosphate hydrolases"/>
    <property type="match status" value="1"/>
</dbReference>
<keyword evidence="2" id="KW-0677">Repeat</keyword>
<feature type="coiled-coil region" evidence="8">
    <location>
        <begin position="1467"/>
        <end position="1509"/>
    </location>
</feature>
<gene>
    <name evidence="13" type="ORF">Nepgr_000697</name>
</gene>
<evidence type="ECO:0000256" key="9">
    <source>
        <dbReference type="SAM" id="MobiDB-lite"/>
    </source>
</evidence>
<evidence type="ECO:0000256" key="2">
    <source>
        <dbReference type="ARBA" id="ARBA00022737"/>
    </source>
</evidence>
<name>A0AAD3P3V3_NEPGR</name>
<evidence type="ECO:0000256" key="1">
    <source>
        <dbReference type="ARBA" id="ARBA00022723"/>
    </source>
</evidence>
<keyword evidence="14" id="KW-1185">Reference proteome</keyword>
<dbReference type="InterPro" id="IPR011011">
    <property type="entry name" value="Znf_FYVE_PHD"/>
</dbReference>
<dbReference type="Gene3D" id="3.40.50.10810">
    <property type="entry name" value="Tandem AAA-ATPase domain"/>
    <property type="match status" value="1"/>
</dbReference>
<dbReference type="SMART" id="SM00298">
    <property type="entry name" value="CHROMO"/>
    <property type="match status" value="1"/>
</dbReference>
<evidence type="ECO:0000259" key="10">
    <source>
        <dbReference type="PROSITE" id="PS50013"/>
    </source>
</evidence>
<dbReference type="InterPro" id="IPR049730">
    <property type="entry name" value="SNF2/RAD54-like_C"/>
</dbReference>
<dbReference type="InterPro" id="IPR023780">
    <property type="entry name" value="Chromo_domain"/>
</dbReference>
<feature type="compositionally biased region" description="Low complexity" evidence="9">
    <location>
        <begin position="92"/>
        <end position="102"/>
    </location>
</feature>
<feature type="compositionally biased region" description="Basic and acidic residues" evidence="9">
    <location>
        <begin position="48"/>
        <end position="57"/>
    </location>
</feature>
<feature type="domain" description="Chromo" evidence="10">
    <location>
        <begin position="436"/>
        <end position="504"/>
    </location>
</feature>
<feature type="region of interest" description="Disordered" evidence="9">
    <location>
        <begin position="1851"/>
        <end position="1875"/>
    </location>
</feature>
<protein>
    <recommendedName>
        <fullName evidence="15">Helicase protein MOM1-like</fullName>
    </recommendedName>
</protein>
<keyword evidence="1" id="KW-0479">Metal-binding</keyword>
<dbReference type="InterPro" id="IPR039322">
    <property type="entry name" value="MOM1"/>
</dbReference>
<dbReference type="InterPro" id="IPR000330">
    <property type="entry name" value="SNF2_N"/>
</dbReference>
<evidence type="ECO:0000256" key="6">
    <source>
        <dbReference type="ARBA" id="ARBA00023242"/>
    </source>
</evidence>
<dbReference type="SUPFAM" id="SSF54160">
    <property type="entry name" value="Chromo domain-like"/>
    <property type="match status" value="2"/>
</dbReference>
<dbReference type="Gene3D" id="6.10.250.1310">
    <property type="match status" value="1"/>
</dbReference>
<feature type="region of interest" description="Disordered" evidence="9">
    <location>
        <begin position="1"/>
        <end position="117"/>
    </location>
</feature>
<dbReference type="Pfam" id="PF00176">
    <property type="entry name" value="SNF2-rel_dom"/>
    <property type="match status" value="1"/>
</dbReference>
<feature type="region of interest" description="Disordered" evidence="9">
    <location>
        <begin position="1688"/>
        <end position="1709"/>
    </location>
</feature>
<dbReference type="SUPFAM" id="SSF57903">
    <property type="entry name" value="FYVE/PHD zinc finger"/>
    <property type="match status" value="1"/>
</dbReference>
<evidence type="ECO:0000256" key="4">
    <source>
        <dbReference type="ARBA" id="ARBA00022801"/>
    </source>
</evidence>
<proteinExistence type="predicted"/>
<feature type="domain" description="Helicase C-terminal" evidence="12">
    <location>
        <begin position="902"/>
        <end position="1066"/>
    </location>
</feature>
<dbReference type="Gene3D" id="3.30.40.10">
    <property type="entry name" value="Zinc/RING finger domain, C3HC4 (zinc finger)"/>
    <property type="match status" value="1"/>
</dbReference>
<dbReference type="SMART" id="SM00249">
    <property type="entry name" value="PHD"/>
    <property type="match status" value="1"/>
</dbReference>
<dbReference type="Pfam" id="PF00385">
    <property type="entry name" value="Chromo"/>
    <property type="match status" value="1"/>
</dbReference>
<dbReference type="GO" id="GO:0031507">
    <property type="term" value="P:heterochromatin formation"/>
    <property type="evidence" value="ECO:0007669"/>
    <property type="project" value="InterPro"/>
</dbReference>
<evidence type="ECO:0000256" key="5">
    <source>
        <dbReference type="ARBA" id="ARBA00022833"/>
    </source>
</evidence>
<dbReference type="CDD" id="cd18793">
    <property type="entry name" value="SF2_C_SNF"/>
    <property type="match status" value="1"/>
</dbReference>
<dbReference type="InterPro" id="IPR013083">
    <property type="entry name" value="Znf_RING/FYVE/PHD"/>
</dbReference>
<evidence type="ECO:0000256" key="7">
    <source>
        <dbReference type="PROSITE-ProRule" id="PRU00146"/>
    </source>
</evidence>
<sequence>MVKRTHSGRKLKDDEASSLMEKLSNGLRRSTRETSSRKQANFSPSNMRKSERLEKQIPTKLHVRKKPEGAEKGTPNPLRRSERANKFQTPNSSSLKKLQKSSNPTYLKNRSGKNERSIKELAQEAKVVKEEGKQDSKMGWKRQKRLDARSYRAMINTARAKAKVSDYARQGMAAKYPMSNSCNTGCNDHEKVHIGEKEGFDVNVEEMRNDSVGRAGDVNVESSKSILEKEDGEIQGHLNNGESVLVDSSMTRKLQEDVFPPALLQKSDVSIQKENNVHVASVESETVANRDICCYTADVIRSSSSGSIMNCSPKDCAPSFKRKSLDDNLAIRELNSCNKEDRGDCEVGNTMDLTDKCDCKIQQKDSPSDAQMCSEQNTCVTCKLPGNLMRCDGNGCKRSYHASCLDPPLWDVLPGVWHCPWCVKKKMQSGVYSVSEGVESICDVRQVEVSYAEGVQSQKEYFVKYKGLAHVHNQWIPESQLLFEVPHLVLKFDQKKEVTQCKPEWAVPHHLLQKRLIKTPMDYDEYICQDDAHIINCHCEWLVKWCGLDYNHVTWELEDASFFKTPEGQRVIKVYEMCQNKGQEINRGSYKKLSKLPAGCLPGADNSYLHYVNKLRDYWHRGHNVISIDEQDRLAKIVYFMLSLESNISRPSLIISLDAMLSSWEAEFLRLAPSLNVVSYIGSRDTRERIRKLEFQKGGCMTFQILLSTPETILEDVEALKCIGWEAVVVDHCQNSDIVVHSDYIKKLSVNWRLLLTNIHVKDSVADYLNILSLLNFGDNSDISDGPKADGNHNISMLMERLSPFVVNSKAEPSRFIEFWVPVQISDVQLEQYCASLLSKSTALLSCSRNDIVGALREILLSTRKCCNHPYIMNPSLQLALTKDRPVGDLLDIGVKASGKLQLLDVILSVLKNRGLRVLILFQSIRGSGKDSIGDILEDYLHQRFGQDSYERIDGGGYRPSKKQAALNKFNNEKGRFVFLLETRACLPSIKLSSVDVVIIFDSDWNPLNDLRALQKITIDSKFEPIKVFRLYCFCTIEEKILVLAKKEITLDSTLQCISSSISQMLLMWGASYLFSKLDEFHHDNTPDGSSSVISEDSLSKDVLQEFVSVIEKHENVVSSKFISRAQQSGGSYLKNTSLLGEQKVQPQVKELPQVFWARLLDGRHPRWKYLSVSSQRNRKRVQYFENSLGKPDVQTDETVKKRKKLGGNNFDLKVGTEVGRRAVVGKEIKASSGTMSDNDSESTPKSVAHMSPISHKNDPANFPIVANDTSAVPEVQMVEAEDKQKLLDAQRQLHHLLKPEISKLCKILQFTDDVKKLAEHFLEYVINNHRVSREPETVLQSFLISVCWTAASLLGQKIDHKESLLLAREHLKFNCMEDEADLIFSKMRLLKKAFLLQSEDLRPKDQSSVTAGFLRKMLNANGIESAVSALQNVAGNVQKGSLHPECSDKQACTSMPTVEMAEREILKNYKKIQKKCKKRMEKLKQKQIEEVLEFHKIWEEKKARLEKEQRLESAVICSIHSNIPVRIGKLKNLDNDYAKKLQDLEHEMTMRLKGLETTQEEEKMEEQEKTARWLEEVKSWAQVELLDKLLLLERGNRVGQSHAIEQSGMPNGSNDASSVSGDLLGRQMSDRVASMVHGHVVEVSRTPEVTKGKVNISALVIGASMPDNQSVSGHNDTTVELPSEVQISDGSLTGSPPGSGLSHTPATDTLHRPLADEAMSGRQLEELPVEMPEAVPEEAIGGSDLNEMLNSTLETETVANQTDVQPYLINSSMTQPDPYPAEVGPLPVIQGNAMESCQPLNEIQDLEELVIEMHDNFTEGEASASHDQGVLHDEAGNILPTTVPESTLPTFSHNQQSLPSTSRPVDQLSEGHTYHQSALTSMPPDQSPANLLHLSSLCLLDSATNPSFANSARSDALLPATRAFPALSESNNHPMQVSSPAFSRLAPPLFSDPLQNELERICREREQALKIHDEMMIRLESDCEKEIEEMVAQIHRKYATKRQEAEASFLGMKKELDSNQNKVLMNKILAEAFRYKCIDYRAASGIPQAMNSSYTQQLLQLQQPAAGPSSAAAAAVHAGPALVGTQSAASAARVVHNSLTSLSGIPSRPLQISSVTPTAGNQQQVISQVCAPPPHLQPFRPLMPMPSGSVSSSIPCVSCQQPTSNVLPEQSPSAAAVQLRSRRRTLTYNSGSHGGPYQAESLRRLSALNDSSLSAYELLRDITIRSGASQMSDLPSLQDQWASSQSESLGNNICPSSSQSAAVPDVICLVGDD</sequence>
<feature type="compositionally biased region" description="Low complexity" evidence="9">
    <location>
        <begin position="1691"/>
        <end position="1703"/>
    </location>
</feature>
<dbReference type="GO" id="GO:0016787">
    <property type="term" value="F:hydrolase activity"/>
    <property type="evidence" value="ECO:0007669"/>
    <property type="project" value="UniProtKB-KW"/>
</dbReference>
<evidence type="ECO:0000256" key="3">
    <source>
        <dbReference type="ARBA" id="ARBA00022771"/>
    </source>
</evidence>
<dbReference type="GO" id="GO:0005524">
    <property type="term" value="F:ATP binding"/>
    <property type="evidence" value="ECO:0007669"/>
    <property type="project" value="InterPro"/>
</dbReference>
<dbReference type="PROSITE" id="PS51194">
    <property type="entry name" value="HELICASE_CTER"/>
    <property type="match status" value="1"/>
</dbReference>
<dbReference type="InterPro" id="IPR019787">
    <property type="entry name" value="Znf_PHD-finger"/>
</dbReference>
<evidence type="ECO:0008006" key="15">
    <source>
        <dbReference type="Google" id="ProtNLM"/>
    </source>
</evidence>
<evidence type="ECO:0000259" key="12">
    <source>
        <dbReference type="PROSITE" id="PS51194"/>
    </source>
</evidence>
<dbReference type="PANTHER" id="PTHR35116:SF2">
    <property type="entry name" value="ATP-DEPENDENT HELICASE FAMILY PROTEIN-RELATED"/>
    <property type="match status" value="1"/>
</dbReference>
<feature type="region of interest" description="Disordered" evidence="9">
    <location>
        <begin position="1231"/>
        <end position="1251"/>
    </location>
</feature>
<dbReference type="Proteomes" id="UP001279734">
    <property type="component" value="Unassembled WGS sequence"/>
</dbReference>
<dbReference type="Gene3D" id="2.40.50.40">
    <property type="match status" value="2"/>
</dbReference>
<evidence type="ECO:0000313" key="14">
    <source>
        <dbReference type="Proteomes" id="UP001279734"/>
    </source>
</evidence>
<dbReference type="InterPro" id="IPR038718">
    <property type="entry name" value="SNF2-like_sf"/>
</dbReference>
<evidence type="ECO:0000259" key="11">
    <source>
        <dbReference type="PROSITE" id="PS50016"/>
    </source>
</evidence>